<comment type="caution">
    <text evidence="1">The sequence shown here is derived from an EMBL/GenBank/DDBJ whole genome shotgun (WGS) entry which is preliminary data.</text>
</comment>
<sequence length="90" mass="10416">MPFTFLLEPSQACLKGKLSWIYFGLYNGPSRYEGDSGSVIELDTMVASGEFGGERFGSWNERMSNWPDKMAKWPKDNKWKNKMRKWSNAP</sequence>
<evidence type="ECO:0000313" key="2">
    <source>
        <dbReference type="Proteomes" id="UP001157418"/>
    </source>
</evidence>
<protein>
    <submittedName>
        <fullName evidence="1">Uncharacterized protein</fullName>
    </submittedName>
</protein>
<organism evidence="1 2">
    <name type="scientific">Lactuca virosa</name>
    <dbReference type="NCBI Taxonomy" id="75947"/>
    <lineage>
        <taxon>Eukaryota</taxon>
        <taxon>Viridiplantae</taxon>
        <taxon>Streptophyta</taxon>
        <taxon>Embryophyta</taxon>
        <taxon>Tracheophyta</taxon>
        <taxon>Spermatophyta</taxon>
        <taxon>Magnoliopsida</taxon>
        <taxon>eudicotyledons</taxon>
        <taxon>Gunneridae</taxon>
        <taxon>Pentapetalae</taxon>
        <taxon>asterids</taxon>
        <taxon>campanulids</taxon>
        <taxon>Asterales</taxon>
        <taxon>Asteraceae</taxon>
        <taxon>Cichorioideae</taxon>
        <taxon>Cichorieae</taxon>
        <taxon>Lactucinae</taxon>
        <taxon>Lactuca</taxon>
    </lineage>
</organism>
<dbReference type="EMBL" id="CAKMRJ010000001">
    <property type="protein sequence ID" value="CAH1412606.1"/>
    <property type="molecule type" value="Genomic_DNA"/>
</dbReference>
<accession>A0AAU9LGR0</accession>
<dbReference type="Proteomes" id="UP001157418">
    <property type="component" value="Unassembled WGS sequence"/>
</dbReference>
<evidence type="ECO:0000313" key="1">
    <source>
        <dbReference type="EMBL" id="CAH1412606.1"/>
    </source>
</evidence>
<name>A0AAU9LGR0_9ASTR</name>
<keyword evidence="2" id="KW-1185">Reference proteome</keyword>
<dbReference type="AlphaFoldDB" id="A0AAU9LGR0"/>
<gene>
    <name evidence="1" type="ORF">LVIROSA_LOCUS612</name>
</gene>
<proteinExistence type="predicted"/>
<reference evidence="1 2" key="1">
    <citation type="submission" date="2022-01" db="EMBL/GenBank/DDBJ databases">
        <authorList>
            <person name="Xiong W."/>
            <person name="Schranz E."/>
        </authorList>
    </citation>
    <scope>NUCLEOTIDE SEQUENCE [LARGE SCALE GENOMIC DNA]</scope>
</reference>